<keyword evidence="5" id="KW-0378">Hydrolase</keyword>
<dbReference type="InterPro" id="IPR011650">
    <property type="entry name" value="Peptidase_M20_dimer"/>
</dbReference>
<dbReference type="STRING" id="8469.M7BXU3"/>
<evidence type="ECO:0000313" key="8">
    <source>
        <dbReference type="EMBL" id="EMP40650.1"/>
    </source>
</evidence>
<dbReference type="CDD" id="cd05676">
    <property type="entry name" value="M20_dipept_like_CNDP"/>
    <property type="match status" value="1"/>
</dbReference>
<evidence type="ECO:0000256" key="4">
    <source>
        <dbReference type="ARBA" id="ARBA00022723"/>
    </source>
</evidence>
<sequence>MLLFEAGVSSSSSSSGLENQIFQYIDLHQNEFIQTLKEWVAVESDSIQPRLRQEVTRMVELAADRLRALGATVGLVKLGSHKLPDGQSLLLPPLILAELGKDPQKPTVCFYGHVDVQPAKKEDGWKTDPYTLTETDGLYIVIILAQVFVCKTDMPVNLKFIIEGMEEAGSLGLEELIKKENQLFFSDVDYIVISDNLWLSNRKPALTYGTRGNLCFSVEVQCGERDLHSGSFGGIIHEPMTDLIALLDSLVDTSGRILIPGVYDDVASLMEEEKKLYEAIEFDLEEHKNNSGVKKFLYDTKEEVLMHLWRYPSLSIHGIEGAFHEPGIKTVIPARVIGKFSIRQVPHMDISIGERQVIQYLEDVFSKRNSPNKLKVSVPISAMPWVADINSPLYTAARRAIKTVFGQDPEMIRDGSTIPIAQTFQNITRKSVMMLPIGAADDGEHSQNEKISRLKFKKRHQHVSCYHQTVLVFVISFMSLTTAVSVPSDQIFQYIEEHQNEYVQRLKDWVAIESNSNDPAERHLVTNMMLLAEERIRKLGGTAEMVDLGMHELPNGNKISLPPVILANIVKDQKKPMVCFYGHMDVQPAKIEDEWSTEPYKMTEKDSNLYGRGASDDKGQVLAVLNAIEALQKHELPVNVKILLEGMEEIGSIGLNMLVEQRNSTFFSDVDYIVVTDTAWLSNKPGITYGTRGNCHFFVEV</sequence>
<keyword evidence="2" id="KW-0597">Phosphoprotein</keyword>
<dbReference type="GO" id="GO:0005829">
    <property type="term" value="C:cytosol"/>
    <property type="evidence" value="ECO:0007669"/>
    <property type="project" value="TreeGrafter"/>
</dbReference>
<feature type="domain" description="Peptidase M20 dimerisation" evidence="7">
    <location>
        <begin position="209"/>
        <end position="365"/>
    </location>
</feature>
<dbReference type="InterPro" id="IPR002933">
    <property type="entry name" value="Peptidase_M20"/>
</dbReference>
<evidence type="ECO:0000259" key="7">
    <source>
        <dbReference type="Pfam" id="PF07687"/>
    </source>
</evidence>
<evidence type="ECO:0000256" key="1">
    <source>
        <dbReference type="ARBA" id="ARBA00006247"/>
    </source>
</evidence>
<dbReference type="Gene3D" id="3.30.70.360">
    <property type="match status" value="1"/>
</dbReference>
<dbReference type="GO" id="GO:0046872">
    <property type="term" value="F:metal ion binding"/>
    <property type="evidence" value="ECO:0007669"/>
    <property type="project" value="UniProtKB-KW"/>
</dbReference>
<gene>
    <name evidence="8" type="ORF">UY3_02125</name>
</gene>
<dbReference type="eggNOG" id="KOG2276">
    <property type="taxonomic scope" value="Eukaryota"/>
</dbReference>
<keyword evidence="9" id="KW-1185">Reference proteome</keyword>
<dbReference type="GO" id="GO:0008237">
    <property type="term" value="F:metallopeptidase activity"/>
    <property type="evidence" value="ECO:0007669"/>
    <property type="project" value="UniProtKB-KW"/>
</dbReference>
<protein>
    <submittedName>
        <fullName evidence="8">Beta-Ala-His dipeptidase</fullName>
    </submittedName>
</protein>
<evidence type="ECO:0000256" key="5">
    <source>
        <dbReference type="ARBA" id="ARBA00022801"/>
    </source>
</evidence>
<dbReference type="PANTHER" id="PTHR43270:SF1">
    <property type="entry name" value="BETA-ALA-HIS DIPEPTIDASE"/>
    <property type="match status" value="1"/>
</dbReference>
<dbReference type="Pfam" id="PF07687">
    <property type="entry name" value="M20_dimer"/>
    <property type="match status" value="1"/>
</dbReference>
<dbReference type="PANTHER" id="PTHR43270">
    <property type="entry name" value="BETA-ALA-HIS DIPEPTIDASE"/>
    <property type="match status" value="1"/>
</dbReference>
<accession>M7BXU3</accession>
<proteinExistence type="inferred from homology"/>
<dbReference type="Pfam" id="PF01546">
    <property type="entry name" value="Peptidase_M20"/>
    <property type="match status" value="2"/>
</dbReference>
<dbReference type="AlphaFoldDB" id="M7BXU3"/>
<name>M7BXU3_CHEMY</name>
<evidence type="ECO:0000256" key="6">
    <source>
        <dbReference type="ARBA" id="ARBA00023049"/>
    </source>
</evidence>
<dbReference type="Proteomes" id="UP000031443">
    <property type="component" value="Unassembled WGS sequence"/>
</dbReference>
<evidence type="ECO:0000256" key="2">
    <source>
        <dbReference type="ARBA" id="ARBA00022553"/>
    </source>
</evidence>
<comment type="similarity">
    <text evidence="1">Belongs to the peptidase M20A family.</text>
</comment>
<evidence type="ECO:0000256" key="3">
    <source>
        <dbReference type="ARBA" id="ARBA00022670"/>
    </source>
</evidence>
<dbReference type="GO" id="GO:0016805">
    <property type="term" value="F:dipeptidase activity"/>
    <property type="evidence" value="ECO:0007669"/>
    <property type="project" value="TreeGrafter"/>
</dbReference>
<keyword evidence="3" id="KW-0645">Protease</keyword>
<dbReference type="Gene3D" id="3.40.630.10">
    <property type="entry name" value="Zn peptidases"/>
    <property type="match status" value="2"/>
</dbReference>
<dbReference type="MEROPS" id="M20.006"/>
<dbReference type="InterPro" id="IPR001261">
    <property type="entry name" value="ArgE/DapE_CS"/>
</dbReference>
<keyword evidence="6" id="KW-0482">Metalloprotease</keyword>
<dbReference type="PROSITE" id="PS00759">
    <property type="entry name" value="ARGE_DAPE_CPG2_2"/>
    <property type="match status" value="1"/>
</dbReference>
<dbReference type="InterPro" id="IPR051458">
    <property type="entry name" value="Cyt/Met_Dipeptidase"/>
</dbReference>
<dbReference type="EMBL" id="KB506402">
    <property type="protein sequence ID" value="EMP40650.1"/>
    <property type="molecule type" value="Genomic_DNA"/>
</dbReference>
<dbReference type="GO" id="GO:0006508">
    <property type="term" value="P:proteolysis"/>
    <property type="evidence" value="ECO:0007669"/>
    <property type="project" value="UniProtKB-KW"/>
</dbReference>
<dbReference type="FunFam" id="3.30.70.360:FF:000008">
    <property type="entry name" value="Cytosolic non-specific dipeptidase"/>
    <property type="match status" value="1"/>
</dbReference>
<organism evidence="8 9">
    <name type="scientific">Chelonia mydas</name>
    <name type="common">Green sea-turtle</name>
    <name type="synonym">Chelonia agassizi</name>
    <dbReference type="NCBI Taxonomy" id="8469"/>
    <lineage>
        <taxon>Eukaryota</taxon>
        <taxon>Metazoa</taxon>
        <taxon>Chordata</taxon>
        <taxon>Craniata</taxon>
        <taxon>Vertebrata</taxon>
        <taxon>Euteleostomi</taxon>
        <taxon>Archelosauria</taxon>
        <taxon>Testudinata</taxon>
        <taxon>Testudines</taxon>
        <taxon>Cryptodira</taxon>
        <taxon>Durocryptodira</taxon>
        <taxon>Americhelydia</taxon>
        <taxon>Chelonioidea</taxon>
        <taxon>Cheloniidae</taxon>
        <taxon>Chelonia</taxon>
    </lineage>
</organism>
<reference evidence="9" key="1">
    <citation type="journal article" date="2013" name="Nat. Genet.">
        <title>The draft genomes of soft-shell turtle and green sea turtle yield insights into the development and evolution of the turtle-specific body plan.</title>
        <authorList>
            <person name="Wang Z."/>
            <person name="Pascual-Anaya J."/>
            <person name="Zadissa A."/>
            <person name="Li W."/>
            <person name="Niimura Y."/>
            <person name="Huang Z."/>
            <person name="Li C."/>
            <person name="White S."/>
            <person name="Xiong Z."/>
            <person name="Fang D."/>
            <person name="Wang B."/>
            <person name="Ming Y."/>
            <person name="Chen Y."/>
            <person name="Zheng Y."/>
            <person name="Kuraku S."/>
            <person name="Pignatelli M."/>
            <person name="Herrero J."/>
            <person name="Beal K."/>
            <person name="Nozawa M."/>
            <person name="Li Q."/>
            <person name="Wang J."/>
            <person name="Zhang H."/>
            <person name="Yu L."/>
            <person name="Shigenobu S."/>
            <person name="Wang J."/>
            <person name="Liu J."/>
            <person name="Flicek P."/>
            <person name="Searle S."/>
            <person name="Wang J."/>
            <person name="Kuratani S."/>
            <person name="Yin Y."/>
            <person name="Aken B."/>
            <person name="Zhang G."/>
            <person name="Irie N."/>
        </authorList>
    </citation>
    <scope>NUCLEOTIDE SEQUENCE [LARGE SCALE GENOMIC DNA]</scope>
</reference>
<keyword evidence="4" id="KW-0479">Metal-binding</keyword>
<dbReference type="SUPFAM" id="SSF53187">
    <property type="entry name" value="Zn-dependent exopeptidases"/>
    <property type="match status" value="2"/>
</dbReference>
<evidence type="ECO:0000313" key="9">
    <source>
        <dbReference type="Proteomes" id="UP000031443"/>
    </source>
</evidence>